<reference evidence="1" key="2">
    <citation type="submission" date="2010-03" db="EMBL/GenBank/DDBJ databases">
        <authorList>
            <person name="Pajon A."/>
        </authorList>
    </citation>
    <scope>NUCLEOTIDE SEQUENCE</scope>
    <source>
        <strain evidence="1">Type strain: 18P13</strain>
    </source>
</reference>
<accession>D4LA86</accession>
<name>D4LA86_RUMC1</name>
<dbReference type="Proteomes" id="UP000007054">
    <property type="component" value="Chromosome"/>
</dbReference>
<evidence type="ECO:0000313" key="1">
    <source>
        <dbReference type="EMBL" id="CBL16531.1"/>
    </source>
</evidence>
<keyword evidence="2" id="KW-1185">Reference proteome</keyword>
<protein>
    <submittedName>
        <fullName evidence="1">Uncharacterized protein</fullName>
    </submittedName>
</protein>
<dbReference type="GeneID" id="83155122"/>
<dbReference type="OrthoDB" id="1822036at2"/>
<dbReference type="AlphaFoldDB" id="D4LA86"/>
<dbReference type="PATRIC" id="fig|213810.4.peg.193"/>
<dbReference type="RefSeq" id="WP_015557438.1">
    <property type="nucleotide sequence ID" value="NC_021039.1"/>
</dbReference>
<gene>
    <name evidence="1" type="ordered locus">RUM_02880</name>
</gene>
<dbReference type="KEGG" id="rch:RUM_02880"/>
<dbReference type="STRING" id="213810.RUM_02880"/>
<organism evidence="1 2">
    <name type="scientific">Ruminococcus champanellensis (strain DSM 18848 / JCM 17042 / KCTC 15320 / 18P13)</name>
    <dbReference type="NCBI Taxonomy" id="213810"/>
    <lineage>
        <taxon>Bacteria</taxon>
        <taxon>Bacillati</taxon>
        <taxon>Bacillota</taxon>
        <taxon>Clostridia</taxon>
        <taxon>Eubacteriales</taxon>
        <taxon>Oscillospiraceae</taxon>
        <taxon>Ruminococcus</taxon>
    </lineage>
</organism>
<proteinExistence type="predicted"/>
<dbReference type="HOGENOM" id="CLU_2059704_0_0_9"/>
<sequence length="119" mass="13032">MNQEKARSILRMFSGVADVKSLDPLLDEATAQVERMLLPDADRERPQLDYLCAALANLRHSQMLAAQSQLTYTYAGTVAKESDRGQKVPFAQALAEEYLKACADLLTCPASPLMQTGGQ</sequence>
<evidence type="ECO:0000313" key="2">
    <source>
        <dbReference type="Proteomes" id="UP000007054"/>
    </source>
</evidence>
<dbReference type="BioCyc" id="RCHA213810:RUM_RS01375-MONOMER"/>
<dbReference type="EMBL" id="FP929052">
    <property type="protein sequence ID" value="CBL16531.1"/>
    <property type="molecule type" value="Genomic_DNA"/>
</dbReference>
<reference evidence="1" key="1">
    <citation type="submission" date="2010-03" db="EMBL/GenBank/DDBJ databases">
        <title>The genome sequence of Ruminococcus sp. 18P13.</title>
        <authorList>
            <consortium name="metaHIT consortium -- http://www.metahit.eu/"/>
            <person name="Pajon A."/>
            <person name="Turner K."/>
            <person name="Parkhill J."/>
            <person name="Bernalier A."/>
        </authorList>
    </citation>
    <scope>NUCLEOTIDE SEQUENCE [LARGE SCALE GENOMIC DNA]</scope>
    <source>
        <strain evidence="1">Type strain: 18P13</strain>
    </source>
</reference>